<dbReference type="GeneID" id="86062040"/>
<organism evidence="1 2">
    <name type="scientific">Hungatella effluvii</name>
    <dbReference type="NCBI Taxonomy" id="1096246"/>
    <lineage>
        <taxon>Bacteria</taxon>
        <taxon>Bacillati</taxon>
        <taxon>Bacillota</taxon>
        <taxon>Clostridia</taxon>
        <taxon>Lachnospirales</taxon>
        <taxon>Lachnospiraceae</taxon>
        <taxon>Hungatella</taxon>
    </lineage>
</organism>
<evidence type="ECO:0000313" key="1">
    <source>
        <dbReference type="EMBL" id="PXX53168.1"/>
    </source>
</evidence>
<comment type="caution">
    <text evidence="1">The sequence shown here is derived from an EMBL/GenBank/DDBJ whole genome shotgun (WGS) entry which is preliminary data.</text>
</comment>
<dbReference type="InterPro" id="IPR029278">
    <property type="entry name" value="Imm26"/>
</dbReference>
<name>A0A2V3YIQ8_9FIRM</name>
<sequence>MKRVGLIVNDKFILTNEQRKYLGLNPIEKHWEVLDIKGTSYYFDGNVIKKEISSSGCQEENFRYRECELDVETAENRTVVLPKTAKGKPKKLNFTATQSFRPVDVYFSYEGGWITIASYTTQKTFYSEEAGSEESGAVLENWLENWIRETTQADFAELETFKNEKRVHQSYKEGDIFAFKIGRRQYGFGKILIDIVKRRKTEEFKQNKNYGLANLMGTALVVKVYHKISDSMEVNLDELEQGLSLPPQAIMDNRIYYGEYKIIGNRAVTYRDLDDGPISTSKSINYQDRETAYLQYGFIYRELSLFEYKMYEDEGWYHTDYRDEGIGFSLNLDHLEECITAHSNEPYYGSDVRNGVRGRLSHPLNKKDKKAIFEAFGLDGNLDYEGNLKLHRASKE</sequence>
<dbReference type="AlphaFoldDB" id="A0A2V3YIQ8"/>
<gene>
    <name evidence="1" type="ORF">DFR60_106288</name>
</gene>
<proteinExistence type="predicted"/>
<dbReference type="EMBL" id="QJKD01000006">
    <property type="protein sequence ID" value="PXX53168.1"/>
    <property type="molecule type" value="Genomic_DNA"/>
</dbReference>
<dbReference type="Proteomes" id="UP000248057">
    <property type="component" value="Unassembled WGS sequence"/>
</dbReference>
<keyword evidence="2" id="KW-1185">Reference proteome</keyword>
<accession>A0A2V3YIQ8</accession>
<dbReference type="RefSeq" id="WP_207659533.1">
    <property type="nucleotide sequence ID" value="NZ_QJKD01000006.1"/>
</dbReference>
<reference evidence="1 2" key="1">
    <citation type="submission" date="2018-05" db="EMBL/GenBank/DDBJ databases">
        <title>Genomic Encyclopedia of Type Strains, Phase IV (KMG-IV): sequencing the most valuable type-strain genomes for metagenomic binning, comparative biology and taxonomic classification.</title>
        <authorList>
            <person name="Goeker M."/>
        </authorList>
    </citation>
    <scope>NUCLEOTIDE SEQUENCE [LARGE SCALE GENOMIC DNA]</scope>
    <source>
        <strain evidence="1 2">DSM 24995</strain>
    </source>
</reference>
<evidence type="ECO:0000313" key="2">
    <source>
        <dbReference type="Proteomes" id="UP000248057"/>
    </source>
</evidence>
<dbReference type="Pfam" id="PF15428">
    <property type="entry name" value="Imm26"/>
    <property type="match status" value="1"/>
</dbReference>
<protein>
    <submittedName>
        <fullName evidence="1">Immunity protein 26 of polymorphic toxin system</fullName>
    </submittedName>
</protein>